<protein>
    <submittedName>
        <fullName evidence="1">Uncharacterized protein</fullName>
    </submittedName>
</protein>
<keyword evidence="2" id="KW-1185">Reference proteome</keyword>
<dbReference type="AlphaFoldDB" id="A0A060HSS3"/>
<dbReference type="RefSeq" id="WP_075055259.1">
    <property type="nucleotide sequence ID" value="NZ_CP007536.1"/>
</dbReference>
<dbReference type="OrthoDB" id="377068at2157"/>
<proteinExistence type="predicted"/>
<dbReference type="KEGG" id="nvn:NVIE_2311"/>
<sequence length="71" mass="8139">MQQHLSSNCYKEKSMRITWPDGTNVEANFYAKDESKSMVAVQQNKLARPADVARAKERWHGAFDRLEALLA</sequence>
<accession>A0A060HSS3</accession>
<organism evidence="1 2">
    <name type="scientific">Nitrososphaera viennensis EN76</name>
    <dbReference type="NCBI Taxonomy" id="926571"/>
    <lineage>
        <taxon>Archaea</taxon>
        <taxon>Nitrososphaerota</taxon>
        <taxon>Nitrososphaeria</taxon>
        <taxon>Nitrososphaerales</taxon>
        <taxon>Nitrososphaeraceae</taxon>
        <taxon>Nitrososphaera</taxon>
    </lineage>
</organism>
<evidence type="ECO:0000313" key="1">
    <source>
        <dbReference type="EMBL" id="AIC16516.1"/>
    </source>
</evidence>
<dbReference type="STRING" id="926571.NVIE_2311"/>
<name>A0A060HSS3_9ARCH</name>
<dbReference type="HOGENOM" id="CLU_2730556_0_0_2"/>
<dbReference type="EMBL" id="CP007536">
    <property type="protein sequence ID" value="AIC16516.1"/>
    <property type="molecule type" value="Genomic_DNA"/>
</dbReference>
<gene>
    <name evidence="1" type="ORF">NVIE_2311</name>
</gene>
<evidence type="ECO:0000313" key="2">
    <source>
        <dbReference type="Proteomes" id="UP000027093"/>
    </source>
</evidence>
<reference evidence="1 2" key="1">
    <citation type="journal article" date="2014" name="Int. J. Syst. Evol. Microbiol.">
        <title>Nitrososphaera viennensis gen. nov., sp. nov., an aerobic and mesophilic, ammonia-oxidizing archaeon from soil and a member of the archaeal phylum Thaumarchaeota.</title>
        <authorList>
            <person name="Stieglmeier M."/>
            <person name="Klingl A."/>
            <person name="Alves R.J."/>
            <person name="Rittmann S.K."/>
            <person name="Melcher M."/>
            <person name="Leisch N."/>
            <person name="Schleper C."/>
        </authorList>
    </citation>
    <scope>NUCLEOTIDE SEQUENCE [LARGE SCALE GENOMIC DNA]</scope>
    <source>
        <strain evidence="1">EN76</strain>
    </source>
</reference>
<dbReference type="Proteomes" id="UP000027093">
    <property type="component" value="Chromosome"/>
</dbReference>
<dbReference type="GeneID" id="74947497"/>